<keyword evidence="2" id="KW-0240">DNA-directed RNA polymerase</keyword>
<proteinExistence type="predicted"/>
<sequence length="146" mass="17120">MSEKRYDDEKQGIDPILEEWKNKGQEVSTKRADKHRAAGRMESFLSRFSRRGKEEQRKSAANNEAIHSAYAESVEVEEEEHPRKKAPLWARSLFWIVRKSIAPLIMIVMLLIGLYIGYVIMGDQPKEEVFQFSTYKHLWDLIFSES</sequence>
<organism evidence="2 3">
    <name type="scientific">Paenibacillus septentrionalis</name>
    <dbReference type="NCBI Taxonomy" id="429342"/>
    <lineage>
        <taxon>Bacteria</taxon>
        <taxon>Bacillati</taxon>
        <taxon>Bacillota</taxon>
        <taxon>Bacilli</taxon>
        <taxon>Bacillales</taxon>
        <taxon>Paenibacillaceae</taxon>
        <taxon>Paenibacillus</taxon>
    </lineage>
</organism>
<keyword evidence="1" id="KW-0472">Membrane</keyword>
<keyword evidence="1" id="KW-1133">Transmembrane helix</keyword>
<dbReference type="Pfam" id="PF11772">
    <property type="entry name" value="EpuA"/>
    <property type="match status" value="1"/>
</dbReference>
<dbReference type="GO" id="GO:0000428">
    <property type="term" value="C:DNA-directed RNA polymerase complex"/>
    <property type="evidence" value="ECO:0007669"/>
    <property type="project" value="UniProtKB-KW"/>
</dbReference>
<evidence type="ECO:0000313" key="2">
    <source>
        <dbReference type="EMBL" id="MFC6334928.1"/>
    </source>
</evidence>
<reference evidence="3" key="1">
    <citation type="journal article" date="2019" name="Int. J. Syst. Evol. Microbiol.">
        <title>The Global Catalogue of Microorganisms (GCM) 10K type strain sequencing project: providing services to taxonomists for standard genome sequencing and annotation.</title>
        <authorList>
            <consortium name="The Broad Institute Genomics Platform"/>
            <consortium name="The Broad Institute Genome Sequencing Center for Infectious Disease"/>
            <person name="Wu L."/>
            <person name="Ma J."/>
        </authorList>
    </citation>
    <scope>NUCLEOTIDE SEQUENCE [LARGE SCALE GENOMIC DNA]</scope>
    <source>
        <strain evidence="3">PCU 280</strain>
    </source>
</reference>
<dbReference type="Proteomes" id="UP001596233">
    <property type="component" value="Unassembled WGS sequence"/>
</dbReference>
<protein>
    <submittedName>
        <fullName evidence="2">DNA-directed RNA polymerase subunit beta</fullName>
    </submittedName>
</protein>
<comment type="caution">
    <text evidence="2">The sequence shown here is derived from an EMBL/GenBank/DDBJ whole genome shotgun (WGS) entry which is preliminary data.</text>
</comment>
<gene>
    <name evidence="2" type="ORF">ACFP56_20040</name>
</gene>
<evidence type="ECO:0000313" key="3">
    <source>
        <dbReference type="Proteomes" id="UP001596233"/>
    </source>
</evidence>
<accession>A0ABW1VBB3</accession>
<keyword evidence="2" id="KW-0804">Transcription</keyword>
<dbReference type="EMBL" id="JBHSTE010000008">
    <property type="protein sequence ID" value="MFC6334928.1"/>
    <property type="molecule type" value="Genomic_DNA"/>
</dbReference>
<dbReference type="InterPro" id="IPR024596">
    <property type="entry name" value="RNApol_su_b/EpuA"/>
</dbReference>
<feature type="transmembrane region" description="Helical" evidence="1">
    <location>
        <begin position="101"/>
        <end position="121"/>
    </location>
</feature>
<evidence type="ECO:0000256" key="1">
    <source>
        <dbReference type="SAM" id="Phobius"/>
    </source>
</evidence>
<dbReference type="RefSeq" id="WP_379237964.1">
    <property type="nucleotide sequence ID" value="NZ_JBHSTE010000008.1"/>
</dbReference>
<keyword evidence="3" id="KW-1185">Reference proteome</keyword>
<name>A0ABW1VBB3_9BACL</name>
<keyword evidence="1" id="KW-0812">Transmembrane</keyword>